<dbReference type="PANTHER" id="PTHR43400">
    <property type="entry name" value="FUMARATE REDUCTASE"/>
    <property type="match status" value="1"/>
</dbReference>
<comment type="cofactor">
    <cofactor evidence="1">
        <name>FAD</name>
        <dbReference type="ChEBI" id="CHEBI:57692"/>
    </cofactor>
</comment>
<evidence type="ECO:0000256" key="3">
    <source>
        <dbReference type="ARBA" id="ARBA00022827"/>
    </source>
</evidence>
<organism evidence="7 8">
    <name type="scientific">Eggerthella guodeyinii</name>
    <dbReference type="NCBI Taxonomy" id="2690837"/>
    <lineage>
        <taxon>Bacteria</taxon>
        <taxon>Bacillati</taxon>
        <taxon>Actinomycetota</taxon>
        <taxon>Coriobacteriia</taxon>
        <taxon>Eggerthellales</taxon>
        <taxon>Eggerthellaceae</taxon>
        <taxon>Eggerthella</taxon>
    </lineage>
</organism>
<dbReference type="Gene3D" id="3.90.700.10">
    <property type="entry name" value="Succinate dehydrogenase/fumarate reductase flavoprotein, catalytic domain"/>
    <property type="match status" value="1"/>
</dbReference>
<dbReference type="SUPFAM" id="SSF51905">
    <property type="entry name" value="FAD/NAD(P)-binding domain"/>
    <property type="match status" value="1"/>
</dbReference>
<keyword evidence="8" id="KW-1185">Reference proteome</keyword>
<dbReference type="EMBL" id="VTFY01000020">
    <property type="protein sequence ID" value="MRX84039.1"/>
    <property type="molecule type" value="Genomic_DNA"/>
</dbReference>
<evidence type="ECO:0000256" key="5">
    <source>
        <dbReference type="SAM" id="MobiDB-lite"/>
    </source>
</evidence>
<dbReference type="InterPro" id="IPR050315">
    <property type="entry name" value="FAD-oxidoreductase_2"/>
</dbReference>
<gene>
    <name evidence="7" type="ORF">GJG86_16295</name>
</gene>
<dbReference type="Pfam" id="PF00890">
    <property type="entry name" value="FAD_binding_2"/>
    <property type="match status" value="1"/>
</dbReference>
<proteinExistence type="predicted"/>
<dbReference type="AlphaFoldDB" id="A0A6N7RRV2"/>
<dbReference type="PANTHER" id="PTHR43400:SF10">
    <property type="entry name" value="3-OXOSTEROID 1-DEHYDROGENASE"/>
    <property type="match status" value="1"/>
</dbReference>
<reference evidence="8" key="1">
    <citation type="submission" date="2019-08" db="EMBL/GenBank/DDBJ databases">
        <title>Arthrobacter sp. nov., isolated from plateau pika and Tibetan wild ass.</title>
        <authorList>
            <person name="Ge Y."/>
        </authorList>
    </citation>
    <scope>NUCLEOTIDE SEQUENCE [LARGE SCALE GENOMIC DNA]</scope>
    <source>
        <strain evidence="8">HF-4214</strain>
    </source>
</reference>
<feature type="domain" description="FAD-dependent oxidoreductase 2 FAD-binding" evidence="6">
    <location>
        <begin position="71"/>
        <end position="553"/>
    </location>
</feature>
<dbReference type="InterPro" id="IPR019546">
    <property type="entry name" value="TAT_signal_bac_arc"/>
</dbReference>
<protein>
    <submittedName>
        <fullName evidence="7">FAD-binding protein</fullName>
    </submittedName>
</protein>
<dbReference type="NCBIfam" id="TIGR01409">
    <property type="entry name" value="TAT_signal_seq"/>
    <property type="match status" value="1"/>
</dbReference>
<evidence type="ECO:0000256" key="4">
    <source>
        <dbReference type="ARBA" id="ARBA00023002"/>
    </source>
</evidence>
<keyword evidence="2" id="KW-0285">Flavoprotein</keyword>
<sequence>MSNMPRIEGRGTTMGKNNEHTLGRRDFLKGAAVAAAGAAVMGMAGCSEAGSASAAAGKRAVEPEAWDAETDVVVMGYGFAGQAAAISAAAAGSQVVIFEKAPEEHAGGNSAVCCGFLNICSGDGAAEAWKAITDGGVTDAECEAVAKASTDMPQWFSDNIVESEVVVKSGADAVRKLWGKEYPDANAVNLTIEGKGQTGGGAYLHQLCADVIKDRYADSISIRYESPVTELVYDADAREVLGVQYDEGGQAKYCKAKKAVIMACGGYEGNPQMIEDFVLTHYKQYPIGSPYNTGDGIRMVAGIGAKLRHMAAVEYGSPACLELSEKYNQAIACYNGGDTTSMIYVSQHGERFMAEDGKWPAHDKRYPYPCFEENKDTAETPNYPWWMVFDETRRTKGTLFAWSNAERNEGWAAVHNVYQWSDDNMKEVEDGVVLKADSIEELGKLMGYDDADLATFTATVEKFNADVADGGTDSAFGRAPVVSSKGDVTPVNPLNNPPYYAVQCCISYLNTNGGPARNDKWQALDWNDEPIGRLYSAGEFGSVFYHYYWGGGNVNECFASGMVAGQEANALDAWSAA</sequence>
<dbReference type="PROSITE" id="PS51318">
    <property type="entry name" value="TAT"/>
    <property type="match status" value="1"/>
</dbReference>
<evidence type="ECO:0000256" key="2">
    <source>
        <dbReference type="ARBA" id="ARBA00022630"/>
    </source>
</evidence>
<dbReference type="GO" id="GO:0033765">
    <property type="term" value="F:steroid dehydrogenase activity, acting on the CH-CH group of donors"/>
    <property type="evidence" value="ECO:0007669"/>
    <property type="project" value="UniProtKB-ARBA"/>
</dbReference>
<dbReference type="InterPro" id="IPR003953">
    <property type="entry name" value="FAD-dep_OxRdtase_2_FAD-bd"/>
</dbReference>
<evidence type="ECO:0000313" key="8">
    <source>
        <dbReference type="Proteomes" id="UP000438093"/>
    </source>
</evidence>
<evidence type="ECO:0000259" key="6">
    <source>
        <dbReference type="Pfam" id="PF00890"/>
    </source>
</evidence>
<evidence type="ECO:0000313" key="7">
    <source>
        <dbReference type="EMBL" id="MRX84039.1"/>
    </source>
</evidence>
<evidence type="ECO:0000256" key="1">
    <source>
        <dbReference type="ARBA" id="ARBA00001974"/>
    </source>
</evidence>
<comment type="caution">
    <text evidence="7">The sequence shown here is derived from an EMBL/GenBank/DDBJ whole genome shotgun (WGS) entry which is preliminary data.</text>
</comment>
<dbReference type="Gene3D" id="3.50.50.60">
    <property type="entry name" value="FAD/NAD(P)-binding domain"/>
    <property type="match status" value="2"/>
</dbReference>
<keyword evidence="3" id="KW-0274">FAD</keyword>
<feature type="region of interest" description="Disordered" evidence="5">
    <location>
        <begin position="1"/>
        <end position="21"/>
    </location>
</feature>
<keyword evidence="4" id="KW-0560">Oxidoreductase</keyword>
<dbReference type="InterPro" id="IPR027477">
    <property type="entry name" value="Succ_DH/fumarate_Rdtase_cat_sf"/>
</dbReference>
<dbReference type="Proteomes" id="UP000438093">
    <property type="component" value="Unassembled WGS sequence"/>
</dbReference>
<name>A0A6N7RRV2_9ACTN</name>
<dbReference type="SUPFAM" id="SSF56425">
    <property type="entry name" value="Succinate dehydrogenase/fumarate reductase flavoprotein, catalytic domain"/>
    <property type="match status" value="1"/>
</dbReference>
<dbReference type="InterPro" id="IPR006311">
    <property type="entry name" value="TAT_signal"/>
</dbReference>
<accession>A0A6N7RRV2</accession>
<dbReference type="InterPro" id="IPR036188">
    <property type="entry name" value="FAD/NAD-bd_sf"/>
</dbReference>
<dbReference type="GO" id="GO:0008202">
    <property type="term" value="P:steroid metabolic process"/>
    <property type="evidence" value="ECO:0007669"/>
    <property type="project" value="UniProtKB-ARBA"/>
</dbReference>